<dbReference type="VEuPathDB" id="FungiDB:PC110_g12791"/>
<name>A0A329S5F5_9STRA</name>
<dbReference type="EMBL" id="RCML01000538">
    <property type="protein sequence ID" value="KAG2974290.1"/>
    <property type="molecule type" value="Genomic_DNA"/>
</dbReference>
<dbReference type="AlphaFoldDB" id="A0A329S5F5"/>
<dbReference type="Proteomes" id="UP000736787">
    <property type="component" value="Unassembled WGS sequence"/>
</dbReference>
<feature type="region of interest" description="Disordered" evidence="1">
    <location>
        <begin position="1"/>
        <end position="91"/>
    </location>
</feature>
<feature type="compositionally biased region" description="Low complexity" evidence="1">
    <location>
        <begin position="75"/>
        <end position="84"/>
    </location>
</feature>
<dbReference type="EMBL" id="RCMI01000332">
    <property type="protein sequence ID" value="KAG2916757.1"/>
    <property type="molecule type" value="Genomic_DNA"/>
</dbReference>
<protein>
    <submittedName>
        <fullName evidence="7">Uncharacterized protein</fullName>
    </submittedName>
</protein>
<dbReference type="Proteomes" id="UP000774804">
    <property type="component" value="Unassembled WGS sequence"/>
</dbReference>
<keyword evidence="8" id="KW-1185">Reference proteome</keyword>
<evidence type="ECO:0000313" key="8">
    <source>
        <dbReference type="Proteomes" id="UP000251314"/>
    </source>
</evidence>
<dbReference type="Proteomes" id="UP000735874">
    <property type="component" value="Unassembled WGS sequence"/>
</dbReference>
<evidence type="ECO:0000313" key="3">
    <source>
        <dbReference type="EMBL" id="KAG2916757.1"/>
    </source>
</evidence>
<feature type="compositionally biased region" description="Basic and acidic residues" evidence="1">
    <location>
        <begin position="42"/>
        <end position="51"/>
    </location>
</feature>
<dbReference type="Proteomes" id="UP000697107">
    <property type="component" value="Unassembled WGS sequence"/>
</dbReference>
<accession>A0A329S5F5</accession>
<dbReference type="EMBL" id="RCMV01000776">
    <property type="protein sequence ID" value="KAG3213028.1"/>
    <property type="molecule type" value="Genomic_DNA"/>
</dbReference>
<evidence type="ECO:0000256" key="1">
    <source>
        <dbReference type="SAM" id="MobiDB-lite"/>
    </source>
</evidence>
<dbReference type="EMBL" id="RCMG01000356">
    <property type="protein sequence ID" value="KAG2855879.1"/>
    <property type="molecule type" value="Genomic_DNA"/>
</dbReference>
<feature type="compositionally biased region" description="Polar residues" evidence="1">
    <location>
        <begin position="9"/>
        <end position="26"/>
    </location>
</feature>
<evidence type="ECO:0000313" key="5">
    <source>
        <dbReference type="EMBL" id="KAG2974290.1"/>
    </source>
</evidence>
<dbReference type="Proteomes" id="UP000760860">
    <property type="component" value="Unassembled WGS sequence"/>
</dbReference>
<gene>
    <name evidence="7" type="ORF">PC110_g12791</name>
    <name evidence="2" type="ORF">PC113_g12056</name>
    <name evidence="3" type="ORF">PC115_g10913</name>
    <name evidence="4" type="ORF">PC117_g12151</name>
    <name evidence="5" type="ORF">PC118_g14609</name>
    <name evidence="6" type="ORF">PC129_g16030</name>
</gene>
<organism evidence="7 8">
    <name type="scientific">Phytophthora cactorum</name>
    <dbReference type="NCBI Taxonomy" id="29920"/>
    <lineage>
        <taxon>Eukaryota</taxon>
        <taxon>Sar</taxon>
        <taxon>Stramenopiles</taxon>
        <taxon>Oomycota</taxon>
        <taxon>Peronosporomycetes</taxon>
        <taxon>Peronosporales</taxon>
        <taxon>Peronosporaceae</taxon>
        <taxon>Phytophthora</taxon>
    </lineage>
</organism>
<reference evidence="6" key="2">
    <citation type="submission" date="2018-05" db="EMBL/GenBank/DDBJ databases">
        <title>Effector identification in a new, highly contiguous assembly of the strawberry crown rot pathogen Phytophthora cactorum.</title>
        <authorList>
            <person name="Armitage A.D."/>
            <person name="Nellist C.F."/>
            <person name="Bates H."/>
            <person name="Vickerstaff R.J."/>
            <person name="Harrison R.J."/>
        </authorList>
    </citation>
    <scope>NUCLEOTIDE SEQUENCE</scope>
    <source>
        <strain evidence="2">15-7</strain>
        <strain evidence="3">4032</strain>
        <strain evidence="4">4040</strain>
        <strain evidence="5">P415</strain>
        <strain evidence="6">P421</strain>
    </source>
</reference>
<evidence type="ECO:0000313" key="6">
    <source>
        <dbReference type="EMBL" id="KAG3213028.1"/>
    </source>
</evidence>
<dbReference type="Proteomes" id="UP000251314">
    <property type="component" value="Unassembled WGS sequence"/>
</dbReference>
<sequence>MVSRETVIPQGSQPASVTNAIPSAQDTGDIDDFDSVESKGGTNDDKEEKKMTQQAQNFDSTGGELSKDESSEQTSGVSGVSGDRVGLRSELCPIVTRSSTTRQRYHKNWKKFEKCAKNPGGLFGCASDLGDYKCSNKE</sequence>
<comment type="caution">
    <text evidence="7">The sequence shown here is derived from an EMBL/GenBank/DDBJ whole genome shotgun (WGS) entry which is preliminary data.</text>
</comment>
<dbReference type="EMBL" id="MJFZ01000349">
    <property type="protein sequence ID" value="RAW30862.1"/>
    <property type="molecule type" value="Genomic_DNA"/>
</dbReference>
<dbReference type="EMBL" id="RCMK01000328">
    <property type="protein sequence ID" value="KAG2936219.1"/>
    <property type="molecule type" value="Genomic_DNA"/>
</dbReference>
<proteinExistence type="predicted"/>
<evidence type="ECO:0000313" key="7">
    <source>
        <dbReference type="EMBL" id="RAW30862.1"/>
    </source>
</evidence>
<reference evidence="7 8" key="1">
    <citation type="submission" date="2018-01" db="EMBL/GenBank/DDBJ databases">
        <title>Draft genome of the strawberry crown rot pathogen Phytophthora cactorum.</title>
        <authorList>
            <person name="Armitage A.D."/>
            <person name="Lysoe E."/>
            <person name="Nellist C.F."/>
            <person name="Harrison R.J."/>
            <person name="Brurberg M.B."/>
        </authorList>
    </citation>
    <scope>NUCLEOTIDE SEQUENCE [LARGE SCALE GENOMIC DNA]</scope>
    <source>
        <strain evidence="7 8">10300</strain>
    </source>
</reference>
<evidence type="ECO:0000313" key="2">
    <source>
        <dbReference type="EMBL" id="KAG2855879.1"/>
    </source>
</evidence>
<evidence type="ECO:0000313" key="4">
    <source>
        <dbReference type="EMBL" id="KAG2936219.1"/>
    </source>
</evidence>